<dbReference type="GO" id="GO:0042626">
    <property type="term" value="F:ATPase-coupled transmembrane transporter activity"/>
    <property type="evidence" value="ECO:0007669"/>
    <property type="project" value="InterPro"/>
</dbReference>
<dbReference type="EMBL" id="UGCV01000006">
    <property type="protein sequence ID" value="STJ14934.1"/>
    <property type="molecule type" value="Genomic_DNA"/>
</dbReference>
<evidence type="ECO:0000256" key="1">
    <source>
        <dbReference type="ARBA" id="ARBA00004418"/>
    </source>
</evidence>
<feature type="chain" id="PRO_5011844571" evidence="5">
    <location>
        <begin position="22"/>
        <end position="313"/>
    </location>
</feature>
<accession>A0A0A0FBF7</accession>
<dbReference type="PANTHER" id="PTHR30024">
    <property type="entry name" value="ALIPHATIC SULFONATES-BINDING PROTEIN-RELATED"/>
    <property type="match status" value="1"/>
</dbReference>
<dbReference type="Proteomes" id="UP000321295">
    <property type="component" value="Unassembled WGS sequence"/>
</dbReference>
<dbReference type="EMBL" id="UFXW01000009">
    <property type="protein sequence ID" value="STG16714.1"/>
    <property type="molecule type" value="Genomic_DNA"/>
</dbReference>
<comment type="similarity">
    <text evidence="2">Belongs to the bacterial solute-binding protein SsuA/TauA family.</text>
</comment>
<keyword evidence="3" id="KW-0813">Transport</keyword>
<evidence type="ECO:0000313" key="10">
    <source>
        <dbReference type="Proteomes" id="UP000254647"/>
    </source>
</evidence>
<keyword evidence="4 5" id="KW-0732">Signal</keyword>
<name>A0A0A0FBF7_ECOLX</name>
<proteinExistence type="inferred from homology"/>
<dbReference type="SMART" id="SM00062">
    <property type="entry name" value="PBPb"/>
    <property type="match status" value="1"/>
</dbReference>
<evidence type="ECO:0000313" key="9">
    <source>
        <dbReference type="EMBL" id="TXQ28946.1"/>
    </source>
</evidence>
<evidence type="ECO:0000313" key="12">
    <source>
        <dbReference type="Proteomes" id="UP000321295"/>
    </source>
</evidence>
<evidence type="ECO:0000313" key="7">
    <source>
        <dbReference type="EMBL" id="STG16714.1"/>
    </source>
</evidence>
<reference evidence="9 12" key="2">
    <citation type="submission" date="2019-08" db="EMBL/GenBank/DDBJ databases">
        <title>Whole genome analysis of cultivated E. coli strains isolated from CD patients and healthy donors.</title>
        <authorList>
            <person name="Siniagina M.N."/>
            <person name="Markelova M.I."/>
            <person name="Laikov A.V."/>
            <person name="Boulygina E.A."/>
            <person name="Khusnutdinova D.R."/>
            <person name="Kharchenko A."/>
            <person name="Grigoryeva T.V."/>
        </authorList>
    </citation>
    <scope>NUCLEOTIDE SEQUENCE [LARGE SCALE GENOMIC DNA]</scope>
    <source>
        <strain evidence="9 12">1_45_11</strain>
    </source>
</reference>
<dbReference type="RefSeq" id="WP_012605133.1">
    <property type="nucleotide sequence ID" value="NZ_BDPJ01000081.1"/>
</dbReference>
<dbReference type="InterPro" id="IPR001638">
    <property type="entry name" value="Solute-binding_3/MltF_N"/>
</dbReference>
<dbReference type="AlphaFoldDB" id="A0A0A0FBF7"/>
<evidence type="ECO:0000259" key="6">
    <source>
        <dbReference type="SMART" id="SM00062"/>
    </source>
</evidence>
<evidence type="ECO:0000256" key="3">
    <source>
        <dbReference type="ARBA" id="ARBA00022448"/>
    </source>
</evidence>
<organism evidence="8 11">
    <name type="scientific">Escherichia coli</name>
    <dbReference type="NCBI Taxonomy" id="562"/>
    <lineage>
        <taxon>Bacteria</taxon>
        <taxon>Pseudomonadati</taxon>
        <taxon>Pseudomonadota</taxon>
        <taxon>Gammaproteobacteria</taxon>
        <taxon>Enterobacterales</taxon>
        <taxon>Enterobacteriaceae</taxon>
        <taxon>Escherichia</taxon>
    </lineage>
</organism>
<feature type="signal peptide" evidence="5">
    <location>
        <begin position="1"/>
        <end position="21"/>
    </location>
</feature>
<dbReference type="NCBIfam" id="TIGR01728">
    <property type="entry name" value="SsuA_fam"/>
    <property type="match status" value="1"/>
</dbReference>
<dbReference type="Pfam" id="PF09084">
    <property type="entry name" value="NMT1"/>
    <property type="match status" value="1"/>
</dbReference>
<dbReference type="InterPro" id="IPR010067">
    <property type="entry name" value="ABC_SsuA_sub-bd"/>
</dbReference>
<gene>
    <name evidence="8" type="primary">ssuA_1</name>
    <name evidence="7" type="synonym">ssuA_2</name>
    <name evidence="9" type="ORF">FV293_25480</name>
    <name evidence="7" type="ORF">NCTC10767_06021</name>
    <name evidence="8" type="ORF">NCTC9081_00276</name>
</gene>
<feature type="domain" description="Solute-binding protein family 3/N-terminal" evidence="6">
    <location>
        <begin position="36"/>
        <end position="247"/>
    </location>
</feature>
<dbReference type="EMBL" id="VRXD01000061">
    <property type="protein sequence ID" value="TXQ28946.1"/>
    <property type="molecule type" value="Genomic_DNA"/>
</dbReference>
<dbReference type="Gene3D" id="3.40.190.10">
    <property type="entry name" value="Periplasmic binding protein-like II"/>
    <property type="match status" value="2"/>
</dbReference>
<dbReference type="CDD" id="cd01008">
    <property type="entry name" value="PBP2_NrtA_SsuA_CpmA_like"/>
    <property type="match status" value="1"/>
</dbReference>
<dbReference type="Proteomes" id="UP000254647">
    <property type="component" value="Unassembled WGS sequence"/>
</dbReference>
<dbReference type="Proteomes" id="UP000254716">
    <property type="component" value="Unassembled WGS sequence"/>
</dbReference>
<sequence>MKKILLTTLFSALLSSGLAHADDKTLDISYVKSPFNLQMIVMKEHNLLEKQAESLGLNVEWHEITSGAKQAQALASGDLDIAGVMNTSSVLMSNSEGNPVMIIAGVSRPTDTFAIVGAKNGVNSIAGLKGKKIAGPKGTVLHQTLVAALVKNGLSMNDVQFVQMDLPQAFAALQSSQVDAALLAATMVIKAEQEGAKVLTTASGLVVPKLVMASSDKVVKKHPNWIKVVIAAHDEASTWIEKNQSEAIALGAKVQGISVEDAQKLYNRSHFTQRLNQDDITSMKEDIQFMIENGMIRNEIDVSNIVLPQAMEQ</sequence>
<reference evidence="10 11" key="1">
    <citation type="submission" date="2018-06" db="EMBL/GenBank/DDBJ databases">
        <authorList>
            <consortium name="Pathogen Informatics"/>
            <person name="Doyle S."/>
        </authorList>
    </citation>
    <scope>NUCLEOTIDE SEQUENCE [LARGE SCALE GENOMIC DNA]</scope>
    <source>
        <strain evidence="7 10">NCTC10767</strain>
        <strain evidence="8 11">NCTC9081</strain>
    </source>
</reference>
<dbReference type="SUPFAM" id="SSF53850">
    <property type="entry name" value="Periplasmic binding protein-like II"/>
    <property type="match status" value="1"/>
</dbReference>
<evidence type="ECO:0000256" key="2">
    <source>
        <dbReference type="ARBA" id="ARBA00010742"/>
    </source>
</evidence>
<protein>
    <submittedName>
        <fullName evidence="9">Aliphatic sulfonate ABC transporter substrate-binding protein</fullName>
    </submittedName>
    <submittedName>
        <fullName evidence="8">Putative aliphatic sulfonates binding protein</fullName>
    </submittedName>
</protein>
<evidence type="ECO:0000256" key="4">
    <source>
        <dbReference type="ARBA" id="ARBA00022729"/>
    </source>
</evidence>
<evidence type="ECO:0000313" key="11">
    <source>
        <dbReference type="Proteomes" id="UP000254716"/>
    </source>
</evidence>
<dbReference type="GO" id="GO:0016020">
    <property type="term" value="C:membrane"/>
    <property type="evidence" value="ECO:0007669"/>
    <property type="project" value="InterPro"/>
</dbReference>
<comment type="subcellular location">
    <subcellularLocation>
        <location evidence="1">Periplasm</location>
    </subcellularLocation>
</comment>
<evidence type="ECO:0000313" key="8">
    <source>
        <dbReference type="EMBL" id="STJ14934.1"/>
    </source>
</evidence>
<dbReference type="InterPro" id="IPR015168">
    <property type="entry name" value="SsuA/THI5"/>
</dbReference>
<evidence type="ECO:0000256" key="5">
    <source>
        <dbReference type="SAM" id="SignalP"/>
    </source>
</evidence>
<dbReference type="GO" id="GO:0042597">
    <property type="term" value="C:periplasmic space"/>
    <property type="evidence" value="ECO:0007669"/>
    <property type="project" value="UniProtKB-SubCell"/>
</dbReference>